<dbReference type="Gene3D" id="1.10.10.10">
    <property type="entry name" value="Winged helix-like DNA-binding domain superfamily/Winged helix DNA-binding domain"/>
    <property type="match status" value="1"/>
</dbReference>
<evidence type="ECO:0000313" key="3">
    <source>
        <dbReference type="Proteomes" id="UP001597097"/>
    </source>
</evidence>
<feature type="domain" description="HTH luxR-type" evidence="1">
    <location>
        <begin position="739"/>
        <end position="804"/>
    </location>
</feature>
<dbReference type="SUPFAM" id="SSF46894">
    <property type="entry name" value="C-terminal effector domain of the bipartite response regulators"/>
    <property type="match status" value="1"/>
</dbReference>
<dbReference type="SUPFAM" id="SSF52540">
    <property type="entry name" value="P-loop containing nucleoside triphosphate hydrolases"/>
    <property type="match status" value="1"/>
</dbReference>
<proteinExistence type="predicted"/>
<dbReference type="InterPro" id="IPR016032">
    <property type="entry name" value="Sig_transdc_resp-reg_C-effctor"/>
</dbReference>
<dbReference type="Gene3D" id="1.25.40.10">
    <property type="entry name" value="Tetratricopeptide repeat domain"/>
    <property type="match status" value="1"/>
</dbReference>
<dbReference type="PROSITE" id="PS50043">
    <property type="entry name" value="HTH_LUXR_2"/>
    <property type="match status" value="1"/>
</dbReference>
<dbReference type="GO" id="GO:0005524">
    <property type="term" value="F:ATP binding"/>
    <property type="evidence" value="ECO:0007669"/>
    <property type="project" value="UniProtKB-KW"/>
</dbReference>
<dbReference type="CDD" id="cd06170">
    <property type="entry name" value="LuxR_C_like"/>
    <property type="match status" value="1"/>
</dbReference>
<dbReference type="InterPro" id="IPR011990">
    <property type="entry name" value="TPR-like_helical_dom_sf"/>
</dbReference>
<dbReference type="PANTHER" id="PTHR47691">
    <property type="entry name" value="REGULATOR-RELATED"/>
    <property type="match status" value="1"/>
</dbReference>
<dbReference type="EMBL" id="JBHUCM010000018">
    <property type="protein sequence ID" value="MFD1540104.1"/>
    <property type="molecule type" value="Genomic_DNA"/>
</dbReference>
<evidence type="ECO:0000313" key="2">
    <source>
        <dbReference type="EMBL" id="MFD1540104.1"/>
    </source>
</evidence>
<dbReference type="Proteomes" id="UP001597097">
    <property type="component" value="Unassembled WGS sequence"/>
</dbReference>
<protein>
    <submittedName>
        <fullName evidence="2">ATP-binding protein</fullName>
    </submittedName>
</protein>
<dbReference type="Gene3D" id="3.40.50.300">
    <property type="entry name" value="P-loop containing nucleotide triphosphate hydrolases"/>
    <property type="match status" value="1"/>
</dbReference>
<dbReference type="InterPro" id="IPR000792">
    <property type="entry name" value="Tscrpt_reg_LuxR_C"/>
</dbReference>
<evidence type="ECO:0000259" key="1">
    <source>
        <dbReference type="PROSITE" id="PS50043"/>
    </source>
</evidence>
<dbReference type="InterPro" id="IPR036388">
    <property type="entry name" value="WH-like_DNA-bd_sf"/>
</dbReference>
<name>A0ABW4GBD7_9ACTN</name>
<dbReference type="PRINTS" id="PR00364">
    <property type="entry name" value="DISEASERSIST"/>
</dbReference>
<dbReference type="PANTHER" id="PTHR47691:SF3">
    <property type="entry name" value="HTH-TYPE TRANSCRIPTIONAL REGULATOR RV0890C-RELATED"/>
    <property type="match status" value="1"/>
</dbReference>
<organism evidence="2 3">
    <name type="scientific">Nonomuraea guangzhouensis</name>
    <dbReference type="NCBI Taxonomy" id="1291555"/>
    <lineage>
        <taxon>Bacteria</taxon>
        <taxon>Bacillati</taxon>
        <taxon>Actinomycetota</taxon>
        <taxon>Actinomycetes</taxon>
        <taxon>Streptosporangiales</taxon>
        <taxon>Streptosporangiaceae</taxon>
        <taxon>Nonomuraea</taxon>
    </lineage>
</organism>
<sequence length="809" mass="86327">MDLPEIEERIMSWRATPTSFVGRRQEVADVRRMLQRRRLVSVTGIAGVGKTRVAIRAAQLMRRAFTDGIEYVELSGHTDPASLEQVIAQALYVQGDLTAHLSRRSQLLVLDTCEHLADACSGLVRSLLRAAPGLHVLATSRQALRVPGGQAVIVRPLAVPGGESAPADVARVESVSLLLDRIAAVDPGFELTERNAAAVAEVCRRLEGIPLAIELVAVHARQLPVDELLTRMDAFGPPSGLSTMQAVIAWSHELCSPEERLLWERLTVFAGSFERAGGEAVCSGGALAAARVYPALAALVEKSIVTEERDERRTAYRMPDSVREFAAARLEGTGEQERLRTRHREHYYAVAEAFGAEGLSDDWAGETGAEGLGGDWAGEISAEGAGGATGAGRDRAEGVVRVRADWANLRAALESFAADPVTRERGLRMGLRLGHLCAFGGPARYGRRYLERLLPITSCPDSVRLHALLHVAQLAAGGGDLDGARKALDEAEAPAARVGARCGCHLAKARGTVSLCEGDLAAAELHLTESINGRPPDGGAHLVNATVTRTGPHVVNATVTRTGRHVINATVELGVTLMLAGRTGEADEVLTRARALCGQAGDGATTAWTELALALVRRAAGRYAEADTLATAALRAQVALHITFGRALCVEVLGRLAADQGRPARAVRLLSAVQRLWGYEMNPLLGAPILAAERDPDQRELRETLGQDYGKAVAEGRAMSAEEAIAEALSPGGTPPVAVVPFWAPLTPREADVAELVADGLTNRLIAQRLLVARRTVDSHMENIFAKLGFSGRSQVAAWVMGRRQREDG</sequence>
<dbReference type="SMART" id="SM00421">
    <property type="entry name" value="HTH_LUXR"/>
    <property type="match status" value="1"/>
</dbReference>
<keyword evidence="2" id="KW-0547">Nucleotide-binding</keyword>
<gene>
    <name evidence="2" type="ORF">ACFSJ0_23830</name>
</gene>
<comment type="caution">
    <text evidence="2">The sequence shown here is derived from an EMBL/GenBank/DDBJ whole genome shotgun (WGS) entry which is preliminary data.</text>
</comment>
<dbReference type="InterPro" id="IPR027417">
    <property type="entry name" value="P-loop_NTPase"/>
</dbReference>
<dbReference type="RefSeq" id="WP_246652116.1">
    <property type="nucleotide sequence ID" value="NZ_JAHKRM010000015.1"/>
</dbReference>
<dbReference type="Pfam" id="PF00196">
    <property type="entry name" value="GerE"/>
    <property type="match status" value="1"/>
</dbReference>
<reference evidence="3" key="1">
    <citation type="journal article" date="2019" name="Int. J. Syst. Evol. Microbiol.">
        <title>The Global Catalogue of Microorganisms (GCM) 10K type strain sequencing project: providing services to taxonomists for standard genome sequencing and annotation.</title>
        <authorList>
            <consortium name="The Broad Institute Genomics Platform"/>
            <consortium name="The Broad Institute Genome Sequencing Center for Infectious Disease"/>
            <person name="Wu L."/>
            <person name="Ma J."/>
        </authorList>
    </citation>
    <scope>NUCLEOTIDE SEQUENCE [LARGE SCALE GENOMIC DNA]</scope>
    <source>
        <strain evidence="3">CGMCC 1.15399</strain>
    </source>
</reference>
<dbReference type="PRINTS" id="PR00038">
    <property type="entry name" value="HTHLUXR"/>
</dbReference>
<dbReference type="SUPFAM" id="SSF48452">
    <property type="entry name" value="TPR-like"/>
    <property type="match status" value="1"/>
</dbReference>
<accession>A0ABW4GBD7</accession>
<keyword evidence="3" id="KW-1185">Reference proteome</keyword>
<keyword evidence="2" id="KW-0067">ATP-binding</keyword>
<dbReference type="PROSITE" id="PS00622">
    <property type="entry name" value="HTH_LUXR_1"/>
    <property type="match status" value="1"/>
</dbReference>